<accession>A0A2D6LQ03</accession>
<dbReference type="InterPro" id="IPR006439">
    <property type="entry name" value="HAD-SF_hydro_IA"/>
</dbReference>
<evidence type="ECO:0000256" key="3">
    <source>
        <dbReference type="ARBA" id="ARBA00022723"/>
    </source>
</evidence>
<dbReference type="PANTHER" id="PTHR46470">
    <property type="entry name" value="N-ACYLNEURAMINATE-9-PHOSPHATASE"/>
    <property type="match status" value="1"/>
</dbReference>
<sequence length="220" mass="24591">MKAVLFDLDNTLIDFMRMKKISCEAAISAMVDAGLEMNKDEAYGKLFELYGVHGIEHQEIFQKFLEETKGDIDYKILSRGIAAYRKMQAGYLEPYPHVRSTLITLREKGLQLGIVSDAPRLKAWMRLAEMGLTDFFDFVVTLDDTGELKPSALPFNAALEQLDCLPEEILFVGDNPGRDIKGAQESGMKTALAKYGQLFPSEGIKADFDLLDIADLVNLV</sequence>
<dbReference type="Gene3D" id="1.10.150.520">
    <property type="match status" value="1"/>
</dbReference>
<evidence type="ECO:0000313" key="6">
    <source>
        <dbReference type="EMBL" id="MAG18265.1"/>
    </source>
</evidence>
<dbReference type="Gene3D" id="3.40.50.1000">
    <property type="entry name" value="HAD superfamily/HAD-like"/>
    <property type="match status" value="1"/>
</dbReference>
<evidence type="ECO:0008006" key="8">
    <source>
        <dbReference type="Google" id="ProtNLM"/>
    </source>
</evidence>
<dbReference type="PRINTS" id="PR00413">
    <property type="entry name" value="HADHALOGNASE"/>
</dbReference>
<gene>
    <name evidence="6" type="ORF">CL944_02205</name>
</gene>
<dbReference type="Pfam" id="PF13419">
    <property type="entry name" value="HAD_2"/>
    <property type="match status" value="1"/>
</dbReference>
<comment type="caution">
    <text evidence="6">The sequence shown here is derived from an EMBL/GenBank/DDBJ whole genome shotgun (WGS) entry which is preliminary data.</text>
</comment>
<dbReference type="SFLD" id="SFLDG01135">
    <property type="entry name" value="C1.5.6:_HAD__Beta-PGM__Phospha"/>
    <property type="match status" value="1"/>
</dbReference>
<reference evidence="7" key="1">
    <citation type="submission" date="2017-09" db="EMBL/GenBank/DDBJ databases">
        <title>The Reconstruction of 2,631 Draft Metagenome-Assembled Genomes from the Global Oceans.</title>
        <authorList>
            <person name="Tully B.J."/>
            <person name="Graham E.D."/>
            <person name="Heidelberg J.F."/>
        </authorList>
    </citation>
    <scope>NUCLEOTIDE SEQUENCE [LARGE SCALE GENOMIC DNA]</scope>
</reference>
<dbReference type="GO" id="GO:0046872">
    <property type="term" value="F:metal ion binding"/>
    <property type="evidence" value="ECO:0007669"/>
    <property type="project" value="UniProtKB-KW"/>
</dbReference>
<organism evidence="6 7">
    <name type="scientific">Candidatus Iainarchaeum sp</name>
    <dbReference type="NCBI Taxonomy" id="3101447"/>
    <lineage>
        <taxon>Archaea</taxon>
        <taxon>Candidatus Iainarchaeota</taxon>
        <taxon>Candidatus Iainarchaeia</taxon>
        <taxon>Candidatus Iainarchaeales</taxon>
        <taxon>Candidatus Iainarchaeaceae</taxon>
        <taxon>Candidatus Iainarchaeum</taxon>
    </lineage>
</organism>
<dbReference type="GO" id="GO:0016791">
    <property type="term" value="F:phosphatase activity"/>
    <property type="evidence" value="ECO:0007669"/>
    <property type="project" value="TreeGrafter"/>
</dbReference>
<dbReference type="NCBIfam" id="TIGR01549">
    <property type="entry name" value="HAD-SF-IA-v1"/>
    <property type="match status" value="1"/>
</dbReference>
<keyword evidence="5" id="KW-0460">Magnesium</keyword>
<dbReference type="AlphaFoldDB" id="A0A2D6LQ03"/>
<dbReference type="Proteomes" id="UP000226712">
    <property type="component" value="Unassembled WGS sequence"/>
</dbReference>
<name>A0A2D6LQ03_9ARCH</name>
<dbReference type="SUPFAM" id="SSF56784">
    <property type="entry name" value="HAD-like"/>
    <property type="match status" value="1"/>
</dbReference>
<dbReference type="NCBIfam" id="TIGR01509">
    <property type="entry name" value="HAD-SF-IA-v3"/>
    <property type="match status" value="1"/>
</dbReference>
<evidence type="ECO:0000256" key="1">
    <source>
        <dbReference type="ARBA" id="ARBA00001946"/>
    </source>
</evidence>
<dbReference type="InterPro" id="IPR051400">
    <property type="entry name" value="HAD-like_hydrolase"/>
</dbReference>
<dbReference type="EMBL" id="NZBD01000015">
    <property type="protein sequence ID" value="MAG18265.1"/>
    <property type="molecule type" value="Genomic_DNA"/>
</dbReference>
<proteinExistence type="inferred from homology"/>
<comment type="similarity">
    <text evidence="2">Belongs to the HAD-like hydrolase superfamily.</text>
</comment>
<dbReference type="InterPro" id="IPR036412">
    <property type="entry name" value="HAD-like_sf"/>
</dbReference>
<protein>
    <recommendedName>
        <fullName evidence="8">TIGR02253 family HAD-type hydrolase</fullName>
    </recommendedName>
</protein>
<keyword evidence="4" id="KW-0378">Hydrolase</keyword>
<comment type="cofactor">
    <cofactor evidence="1">
        <name>Mg(2+)</name>
        <dbReference type="ChEBI" id="CHEBI:18420"/>
    </cofactor>
</comment>
<keyword evidence="3" id="KW-0479">Metal-binding</keyword>
<dbReference type="SFLD" id="SFLDS00003">
    <property type="entry name" value="Haloacid_Dehalogenase"/>
    <property type="match status" value="1"/>
</dbReference>
<evidence type="ECO:0000313" key="7">
    <source>
        <dbReference type="Proteomes" id="UP000226712"/>
    </source>
</evidence>
<dbReference type="PANTHER" id="PTHR46470:SF2">
    <property type="entry name" value="GLYCERALDEHYDE 3-PHOSPHATE PHOSPHATASE"/>
    <property type="match status" value="1"/>
</dbReference>
<evidence type="ECO:0000256" key="4">
    <source>
        <dbReference type="ARBA" id="ARBA00022801"/>
    </source>
</evidence>
<dbReference type="SFLD" id="SFLDG01129">
    <property type="entry name" value="C1.5:_HAD__Beta-PGM__Phosphata"/>
    <property type="match status" value="1"/>
</dbReference>
<dbReference type="GO" id="GO:0044281">
    <property type="term" value="P:small molecule metabolic process"/>
    <property type="evidence" value="ECO:0007669"/>
    <property type="project" value="UniProtKB-ARBA"/>
</dbReference>
<evidence type="ECO:0000256" key="5">
    <source>
        <dbReference type="ARBA" id="ARBA00022842"/>
    </source>
</evidence>
<evidence type="ECO:0000256" key="2">
    <source>
        <dbReference type="ARBA" id="ARBA00007958"/>
    </source>
</evidence>
<dbReference type="InterPro" id="IPR023214">
    <property type="entry name" value="HAD_sf"/>
</dbReference>
<dbReference type="InterPro" id="IPR041492">
    <property type="entry name" value="HAD_2"/>
</dbReference>